<feature type="signal peptide" evidence="2">
    <location>
        <begin position="1"/>
        <end position="28"/>
    </location>
</feature>
<sequence>MKTRPAVLTTGALFALLAVPVQPGPAQADETHQNSHNGSQFSLVRTGQIDDPMEDVLEHAAILGSSTTTSDGGE</sequence>
<evidence type="ECO:0000313" key="4">
    <source>
        <dbReference type="Proteomes" id="UP000516230"/>
    </source>
</evidence>
<accession>A0A7H0HQ88</accession>
<dbReference type="EMBL" id="CP060825">
    <property type="protein sequence ID" value="QNP62704.1"/>
    <property type="molecule type" value="Genomic_DNA"/>
</dbReference>
<gene>
    <name evidence="3" type="ORF">IAG43_06965</name>
</gene>
<dbReference type="KEGG" id="sgj:IAG43_06965"/>
<evidence type="ECO:0008006" key="5">
    <source>
        <dbReference type="Google" id="ProtNLM"/>
    </source>
</evidence>
<proteinExistence type="predicted"/>
<name>A0A7H0HQ88_9ACTN</name>
<evidence type="ECO:0000256" key="1">
    <source>
        <dbReference type="SAM" id="MobiDB-lite"/>
    </source>
</evidence>
<feature type="chain" id="PRO_5028969630" description="Secreted protein" evidence="2">
    <location>
        <begin position="29"/>
        <end position="74"/>
    </location>
</feature>
<keyword evidence="4" id="KW-1185">Reference proteome</keyword>
<dbReference type="Proteomes" id="UP000516230">
    <property type="component" value="Chromosome"/>
</dbReference>
<dbReference type="RefSeq" id="WP_187739886.1">
    <property type="nucleotide sequence ID" value="NZ_CP060825.1"/>
</dbReference>
<feature type="compositionally biased region" description="Polar residues" evidence="1">
    <location>
        <begin position="34"/>
        <end position="45"/>
    </location>
</feature>
<evidence type="ECO:0000256" key="2">
    <source>
        <dbReference type="SAM" id="SignalP"/>
    </source>
</evidence>
<keyword evidence="2" id="KW-0732">Signal</keyword>
<protein>
    <recommendedName>
        <fullName evidence="5">Secreted protein</fullName>
    </recommendedName>
</protein>
<organism evidence="3 4">
    <name type="scientific">Streptomyces genisteinicus</name>
    <dbReference type="NCBI Taxonomy" id="2768068"/>
    <lineage>
        <taxon>Bacteria</taxon>
        <taxon>Bacillati</taxon>
        <taxon>Actinomycetota</taxon>
        <taxon>Actinomycetes</taxon>
        <taxon>Kitasatosporales</taxon>
        <taxon>Streptomycetaceae</taxon>
        <taxon>Streptomyces</taxon>
    </lineage>
</organism>
<evidence type="ECO:0000313" key="3">
    <source>
        <dbReference type="EMBL" id="QNP62704.1"/>
    </source>
</evidence>
<feature type="region of interest" description="Disordered" evidence="1">
    <location>
        <begin position="24"/>
        <end position="47"/>
    </location>
</feature>
<reference evidence="3 4" key="1">
    <citation type="submission" date="2020-08" db="EMBL/GenBank/DDBJ databases">
        <title>A novel species.</title>
        <authorList>
            <person name="Gao J."/>
        </authorList>
    </citation>
    <scope>NUCLEOTIDE SEQUENCE [LARGE SCALE GENOMIC DNA]</scope>
    <source>
        <strain evidence="3 4">CRPJ-33</strain>
    </source>
</reference>
<dbReference type="AlphaFoldDB" id="A0A7H0HQ88"/>